<accession>A0A9W9YB60</accession>
<evidence type="ECO:0000313" key="7">
    <source>
        <dbReference type="EMBL" id="KAJ7330794.1"/>
    </source>
</evidence>
<keyword evidence="5" id="KW-0472">Membrane</keyword>
<dbReference type="GO" id="GO:0005261">
    <property type="term" value="F:monoatomic cation channel activity"/>
    <property type="evidence" value="ECO:0007669"/>
    <property type="project" value="TreeGrafter"/>
</dbReference>
<name>A0A9W9YB60_9CNID</name>
<evidence type="ECO:0000256" key="2">
    <source>
        <dbReference type="ARBA" id="ARBA00022692"/>
    </source>
</evidence>
<sequence>MLNASAMQNSTASYDFQLVVAKDTRTSSDKKTVCVVEGSPPEVSLKLQPLTISAEYVGYSCDDQVEYQWTLYQENKEGNWINILNNPEKSKVFTIDPKTLEDNTKYRLELTVLLSNGTPSTSVQVFKTAVLPRDGSCVITPDIGEAVYTSFELLCFGWFALDETFTYEVQIIGDGDIYYTLYYGRVGKQQLVLPQGNASRGYLSQVKVLVSRSNGATSELDIPVTVTPPKPKAVQDNFDFLEKSPDSFEEYLNTVDTQKAWQLMTAMLLTIETQALGRSSFHNSTTWSQQKSALRDIALKRFQLTEIDGLPSVVFISAFLASAGKNITELSFYSKVIISYQACKTQQNAI</sequence>
<dbReference type="EMBL" id="MU827791">
    <property type="protein sequence ID" value="KAJ7330794.1"/>
    <property type="molecule type" value="Genomic_DNA"/>
</dbReference>
<dbReference type="PANTHER" id="PTHR46730">
    <property type="entry name" value="POLYCYSTIN-1"/>
    <property type="match status" value="1"/>
</dbReference>
<evidence type="ECO:0000256" key="1">
    <source>
        <dbReference type="ARBA" id="ARBA00004370"/>
    </source>
</evidence>
<gene>
    <name evidence="7" type="ORF">OS493_021726</name>
</gene>
<evidence type="ECO:0000256" key="5">
    <source>
        <dbReference type="ARBA" id="ARBA00023136"/>
    </source>
</evidence>
<feature type="domain" description="PKD/REJ-like" evidence="6">
    <location>
        <begin position="4"/>
        <end position="266"/>
    </location>
</feature>
<reference evidence="7" key="1">
    <citation type="submission" date="2023-01" db="EMBL/GenBank/DDBJ databases">
        <title>Genome assembly of the deep-sea coral Lophelia pertusa.</title>
        <authorList>
            <person name="Herrera S."/>
            <person name="Cordes E."/>
        </authorList>
    </citation>
    <scope>NUCLEOTIDE SEQUENCE</scope>
    <source>
        <strain evidence="7">USNM1676648</strain>
        <tissue evidence="7">Polyp</tissue>
    </source>
</reference>
<comment type="caution">
    <text evidence="7">The sequence shown here is derived from an EMBL/GenBank/DDBJ whole genome shotgun (WGS) entry which is preliminary data.</text>
</comment>
<dbReference type="Pfam" id="PF02010">
    <property type="entry name" value="REJ"/>
    <property type="match status" value="1"/>
</dbReference>
<dbReference type="GO" id="GO:0005886">
    <property type="term" value="C:plasma membrane"/>
    <property type="evidence" value="ECO:0007669"/>
    <property type="project" value="TreeGrafter"/>
</dbReference>
<dbReference type="AlphaFoldDB" id="A0A9W9YB60"/>
<comment type="subcellular location">
    <subcellularLocation>
        <location evidence="1">Membrane</location>
    </subcellularLocation>
</comment>
<proteinExistence type="predicted"/>
<evidence type="ECO:0000313" key="8">
    <source>
        <dbReference type="Proteomes" id="UP001163046"/>
    </source>
</evidence>
<evidence type="ECO:0000256" key="4">
    <source>
        <dbReference type="ARBA" id="ARBA00022989"/>
    </source>
</evidence>
<dbReference type="GO" id="GO:0006816">
    <property type="term" value="P:calcium ion transport"/>
    <property type="evidence" value="ECO:0007669"/>
    <property type="project" value="TreeGrafter"/>
</dbReference>
<evidence type="ECO:0000256" key="3">
    <source>
        <dbReference type="ARBA" id="ARBA00022737"/>
    </source>
</evidence>
<organism evidence="7 8">
    <name type="scientific">Desmophyllum pertusum</name>
    <dbReference type="NCBI Taxonomy" id="174260"/>
    <lineage>
        <taxon>Eukaryota</taxon>
        <taxon>Metazoa</taxon>
        <taxon>Cnidaria</taxon>
        <taxon>Anthozoa</taxon>
        <taxon>Hexacorallia</taxon>
        <taxon>Scleractinia</taxon>
        <taxon>Caryophylliina</taxon>
        <taxon>Caryophylliidae</taxon>
        <taxon>Desmophyllum</taxon>
    </lineage>
</organism>
<dbReference type="PANTHER" id="PTHR46730:SF1">
    <property type="entry name" value="PLAT DOMAIN-CONTAINING PROTEIN"/>
    <property type="match status" value="1"/>
</dbReference>
<keyword evidence="8" id="KW-1185">Reference proteome</keyword>
<protein>
    <recommendedName>
        <fullName evidence="6">PKD/REJ-like domain-containing protein</fullName>
    </recommendedName>
</protein>
<dbReference type="InterPro" id="IPR002859">
    <property type="entry name" value="PKD/REJ-like"/>
</dbReference>
<keyword evidence="3" id="KW-0677">Repeat</keyword>
<dbReference type="Proteomes" id="UP001163046">
    <property type="component" value="Unassembled WGS sequence"/>
</dbReference>
<evidence type="ECO:0000259" key="6">
    <source>
        <dbReference type="Pfam" id="PF02010"/>
    </source>
</evidence>
<keyword evidence="4" id="KW-1133">Transmembrane helix</keyword>
<keyword evidence="2" id="KW-0812">Transmembrane</keyword>